<dbReference type="PRINTS" id="PR00040">
    <property type="entry name" value="HTHMERR"/>
</dbReference>
<dbReference type="PANTHER" id="PTHR30204">
    <property type="entry name" value="REDOX-CYCLING DRUG-SENSING TRANSCRIPTIONAL ACTIVATOR SOXR"/>
    <property type="match status" value="1"/>
</dbReference>
<evidence type="ECO:0000313" key="4">
    <source>
        <dbReference type="Proteomes" id="UP001240171"/>
    </source>
</evidence>
<dbReference type="SUPFAM" id="SSF46955">
    <property type="entry name" value="Putative DNA-binding domain"/>
    <property type="match status" value="1"/>
</dbReference>
<dbReference type="InterPro" id="IPR047057">
    <property type="entry name" value="MerR_fam"/>
</dbReference>
<proteinExistence type="predicted"/>
<keyword evidence="1" id="KW-0238">DNA-binding</keyword>
<dbReference type="InterPro" id="IPR009061">
    <property type="entry name" value="DNA-bd_dom_put_sf"/>
</dbReference>
<dbReference type="RefSeq" id="WP_305023348.1">
    <property type="nucleotide sequence ID" value="NZ_JAUQTB010000002.1"/>
</dbReference>
<keyword evidence="4" id="KW-1185">Reference proteome</keyword>
<name>A0ABT9C9S2_9BACL</name>
<evidence type="ECO:0000259" key="2">
    <source>
        <dbReference type="PROSITE" id="PS50937"/>
    </source>
</evidence>
<evidence type="ECO:0000256" key="1">
    <source>
        <dbReference type="ARBA" id="ARBA00023125"/>
    </source>
</evidence>
<feature type="domain" description="HTH merR-type" evidence="2">
    <location>
        <begin position="3"/>
        <end position="72"/>
    </location>
</feature>
<protein>
    <submittedName>
        <fullName evidence="3">MerR family transcriptional regulator</fullName>
    </submittedName>
</protein>
<dbReference type="SMART" id="SM00422">
    <property type="entry name" value="HTH_MERR"/>
    <property type="match status" value="1"/>
</dbReference>
<dbReference type="EMBL" id="JAUQTB010000002">
    <property type="protein sequence ID" value="MDO7906006.1"/>
    <property type="molecule type" value="Genomic_DNA"/>
</dbReference>
<dbReference type="Gene3D" id="1.10.1660.10">
    <property type="match status" value="1"/>
</dbReference>
<dbReference type="PROSITE" id="PS50937">
    <property type="entry name" value="HTH_MERR_2"/>
    <property type="match status" value="1"/>
</dbReference>
<evidence type="ECO:0000313" key="3">
    <source>
        <dbReference type="EMBL" id="MDO7906006.1"/>
    </source>
</evidence>
<dbReference type="Proteomes" id="UP001240171">
    <property type="component" value="Unassembled WGS sequence"/>
</dbReference>
<dbReference type="InterPro" id="IPR000551">
    <property type="entry name" value="MerR-type_HTH_dom"/>
</dbReference>
<gene>
    <name evidence="3" type="ORF">Q5741_06180</name>
</gene>
<accession>A0ABT9C9S2</accession>
<dbReference type="Pfam" id="PF13411">
    <property type="entry name" value="MerR_1"/>
    <property type="match status" value="1"/>
</dbReference>
<reference evidence="3 4" key="1">
    <citation type="submission" date="2023-07" db="EMBL/GenBank/DDBJ databases">
        <title>Paenibacillus sp. JX-17 nov. isolated from soil.</title>
        <authorList>
            <person name="Wan Y."/>
            <person name="Liu B."/>
        </authorList>
    </citation>
    <scope>NUCLEOTIDE SEQUENCE [LARGE SCALE GENOMIC DNA]</scope>
    <source>
        <strain evidence="3 4">JX-17</strain>
    </source>
</reference>
<comment type="caution">
    <text evidence="3">The sequence shown here is derived from an EMBL/GenBank/DDBJ whole genome shotgun (WGS) entry which is preliminary data.</text>
</comment>
<organism evidence="3 4">
    <name type="scientific">Paenibacillus lacisoli</name>
    <dbReference type="NCBI Taxonomy" id="3064525"/>
    <lineage>
        <taxon>Bacteria</taxon>
        <taxon>Bacillati</taxon>
        <taxon>Bacillota</taxon>
        <taxon>Bacilli</taxon>
        <taxon>Bacillales</taxon>
        <taxon>Paenibacillaceae</taxon>
        <taxon>Paenibacillus</taxon>
    </lineage>
</organism>
<dbReference type="PANTHER" id="PTHR30204:SF95">
    <property type="entry name" value="HTH-TYPE TRANSCRIPTIONAL REGULATOR CUER"/>
    <property type="match status" value="1"/>
</dbReference>
<sequence length="142" mass="16585">MKLYRIGELAKTAGVSERTIDYYTKLGLISPEERTLKNYRLYNSETIIRLERINKMKQEKYTLEEIKNSLQKWNMVSEEEKVTEKLTSLEMQMARLEREVSELKPLLDQAKAPQDRKPLLNLLARSAASLEALKILLEQSIL</sequence>